<sequence length="550" mass="61146">MASVLFPSRSDSAVTLLGKHPERVVNADNAETINGHITTAPPAPSNTTAKSTLEYLMHEPKPRLAKLLATVHTPNNCFIKLHGEWYDVHAFAARHPGGEMALRLGQGRDATALFESYHVFADHAKIESLLDKFRVSKADVARLGLVTLESGLVGGNTTDFYPGEYGDEVGWRFDGAFRKAVVCAVRTYFEGEAKRRGVTLRESTKATFAKWVLIGGTGLLFAGSLRLLVARPTPLRAVLCPVLGWLCGVNVFHDALHFALSTDAALNAVGGALFPFFSSSFAWRHQHVIGHHVHTNLPYRDPDLVHGTEIRREHARHPLAALHRAQAHPLRVAWHFLVGTWLGLGAINDLKLVAFSPSQSYNGFVPRIPVSNAYLVWHFVGRVAYYVTQFGWPFYVLADASFATRLAYSVLPATVFSFLFMLNTQINHLVPSAMQQEDNTGTDRGLDWTVHQVVTAQNFGSFENGGLAWYFHFWFSGALNMQIEHHLFPSVNGCHLPQVSLIVKEKCREFGVRYNCVSGYLEGMKEYLKHSRNMAEIGNSDGDILKEKKD</sequence>
<dbReference type="Proteomes" id="UP001211907">
    <property type="component" value="Unassembled WGS sequence"/>
</dbReference>
<dbReference type="PANTHER" id="PTHR19353:SF15">
    <property type="entry name" value="CYTOCHROME B5 HEME-BINDING DOMAIN-CONTAINING PROTEIN"/>
    <property type="match status" value="1"/>
</dbReference>
<dbReference type="Pfam" id="PF00487">
    <property type="entry name" value="FA_desaturase"/>
    <property type="match status" value="1"/>
</dbReference>
<dbReference type="AlphaFoldDB" id="A0AAD5SWR8"/>
<name>A0AAD5SWR8_9FUNG</name>
<dbReference type="SMART" id="SM01117">
    <property type="entry name" value="Cyt-b5"/>
    <property type="match status" value="1"/>
</dbReference>
<evidence type="ECO:0000259" key="1">
    <source>
        <dbReference type="PROSITE" id="PS50255"/>
    </source>
</evidence>
<dbReference type="GO" id="GO:0006629">
    <property type="term" value="P:lipid metabolic process"/>
    <property type="evidence" value="ECO:0007669"/>
    <property type="project" value="InterPro"/>
</dbReference>
<dbReference type="PANTHER" id="PTHR19353">
    <property type="entry name" value="FATTY ACID DESATURASE 2"/>
    <property type="match status" value="1"/>
</dbReference>
<dbReference type="Gene3D" id="3.10.120.10">
    <property type="entry name" value="Cytochrome b5-like heme/steroid binding domain"/>
    <property type="match status" value="1"/>
</dbReference>
<evidence type="ECO:0000313" key="3">
    <source>
        <dbReference type="Proteomes" id="UP001211907"/>
    </source>
</evidence>
<dbReference type="GO" id="GO:0016020">
    <property type="term" value="C:membrane"/>
    <property type="evidence" value="ECO:0007669"/>
    <property type="project" value="TreeGrafter"/>
</dbReference>
<dbReference type="SUPFAM" id="SSF55856">
    <property type="entry name" value="Cytochrome b5-like heme/steroid binding domain"/>
    <property type="match status" value="1"/>
</dbReference>
<organism evidence="2 3">
    <name type="scientific">Physocladia obscura</name>
    <dbReference type="NCBI Taxonomy" id="109957"/>
    <lineage>
        <taxon>Eukaryota</taxon>
        <taxon>Fungi</taxon>
        <taxon>Fungi incertae sedis</taxon>
        <taxon>Chytridiomycota</taxon>
        <taxon>Chytridiomycota incertae sedis</taxon>
        <taxon>Chytridiomycetes</taxon>
        <taxon>Chytridiales</taxon>
        <taxon>Chytriomycetaceae</taxon>
        <taxon>Physocladia</taxon>
    </lineage>
</organism>
<gene>
    <name evidence="2" type="ORF">HK100_003388</name>
</gene>
<dbReference type="InterPro" id="IPR036400">
    <property type="entry name" value="Cyt_B5-like_heme/steroid_sf"/>
</dbReference>
<dbReference type="InterPro" id="IPR005804">
    <property type="entry name" value="FA_desaturase_dom"/>
</dbReference>
<accession>A0AAD5SWR8</accession>
<comment type="caution">
    <text evidence="2">The sequence shown here is derived from an EMBL/GenBank/DDBJ whole genome shotgun (WGS) entry which is preliminary data.</text>
</comment>
<protein>
    <recommendedName>
        <fullName evidence="1">Cytochrome b5 heme-binding domain-containing protein</fullName>
    </recommendedName>
</protein>
<feature type="domain" description="Cytochrome b5 heme-binding" evidence="1">
    <location>
        <begin position="47"/>
        <end position="139"/>
    </location>
</feature>
<dbReference type="InterPro" id="IPR012171">
    <property type="entry name" value="Fatty_acid_desaturase"/>
</dbReference>
<dbReference type="InterPro" id="IPR001199">
    <property type="entry name" value="Cyt_B5-like_heme/steroid-bd"/>
</dbReference>
<proteinExistence type="predicted"/>
<evidence type="ECO:0000313" key="2">
    <source>
        <dbReference type="EMBL" id="KAJ3108800.1"/>
    </source>
</evidence>
<dbReference type="EMBL" id="JADGJH010001843">
    <property type="protein sequence ID" value="KAJ3108800.1"/>
    <property type="molecule type" value="Genomic_DNA"/>
</dbReference>
<reference evidence="2" key="1">
    <citation type="submission" date="2020-05" db="EMBL/GenBank/DDBJ databases">
        <title>Phylogenomic resolution of chytrid fungi.</title>
        <authorList>
            <person name="Stajich J.E."/>
            <person name="Amses K."/>
            <person name="Simmons R."/>
            <person name="Seto K."/>
            <person name="Myers J."/>
            <person name="Bonds A."/>
            <person name="Quandt C.A."/>
            <person name="Barry K."/>
            <person name="Liu P."/>
            <person name="Grigoriev I."/>
            <person name="Longcore J.E."/>
            <person name="James T.Y."/>
        </authorList>
    </citation>
    <scope>NUCLEOTIDE SEQUENCE</scope>
    <source>
        <strain evidence="2">JEL0513</strain>
    </source>
</reference>
<dbReference type="Pfam" id="PF00173">
    <property type="entry name" value="Cyt-b5"/>
    <property type="match status" value="1"/>
</dbReference>
<dbReference type="PROSITE" id="PS50255">
    <property type="entry name" value="CYTOCHROME_B5_2"/>
    <property type="match status" value="1"/>
</dbReference>
<keyword evidence="3" id="KW-1185">Reference proteome</keyword>
<dbReference type="GO" id="GO:0016717">
    <property type="term" value="F:oxidoreductase activity, acting on paired donors, with oxidation of a pair of donors resulting in the reduction of molecular oxygen to two molecules of water"/>
    <property type="evidence" value="ECO:0007669"/>
    <property type="project" value="TreeGrafter"/>
</dbReference>
<dbReference type="PIRSF" id="PIRSF015921">
    <property type="entry name" value="FA_sphinglp_des"/>
    <property type="match status" value="1"/>
</dbReference>